<sequence length="668" mass="72803">MGQPHDVGRVNSVIGADGKAELRYRPDIDGLRAIAVIAVILFHVDPRLMPGGYLGVDLFFVISGYLITSLLLRDLSAEGRVSLAQFYERRARRILPALFVVVAATIPFAAFLMLPSRQADFVMSIMAIIGFASNFLFWSRAGYFMPAAEQEPLLHTWTLAVEEQFYLVFPLVLWLVWRVAPRAVFVVLLGLALLSLGLSEYLSRNAPSANFYLLPSRAWELLAGALLAKEASRLTAVRRKADSMRRQFAAAFGLALVVGSLFALDDGFAMPSLWALAPVVGGVVLIATAEGTLVGKVLGSALPRSIGLISYSAYLWHWPILVFARLHFGGNLNWGMLTALVGLTMLLAWLTYRFVEVPFRRRGRDAVVPLRGLTAGVVIAAIALPSTAEIVRRLPDPENDALTPAEIEAKVATNFGLSEVCEGRFTLDPACRTSDTPAVLIWGDSFAMHLVPALMHEVDGGLIQMTKSVCIPAIGVSVVTSEYPATWAEGCIAFNDQVVDWLATQPSIQTVVVSSPLGLIFNDVYLRGGTVEQAPRPDLVADALRKTAERVRAMGKQFVVVSPPPVTGEDIGQCLVQAALRDQSAGACDFPVTEIHRLSRMVLDFLKELSAEVPVVSLEPLICSETVCDTRIGETFLFRDTGHLSIEGARLLGRHHNLYGLIRHAAHQ</sequence>
<feature type="domain" description="SGNH" evidence="3">
    <location>
        <begin position="428"/>
        <end position="654"/>
    </location>
</feature>
<feature type="transmembrane region" description="Helical" evidence="1">
    <location>
        <begin position="276"/>
        <end position="294"/>
    </location>
</feature>
<feature type="transmembrane region" description="Helical" evidence="1">
    <location>
        <begin position="94"/>
        <end position="115"/>
    </location>
</feature>
<evidence type="ECO:0000313" key="4">
    <source>
        <dbReference type="EMBL" id="PVA05336.1"/>
    </source>
</evidence>
<name>A0A2T7FT54_9RHOB</name>
<dbReference type="EMBL" id="QCYG01000012">
    <property type="protein sequence ID" value="PVA05336.1"/>
    <property type="molecule type" value="Genomic_DNA"/>
</dbReference>
<keyword evidence="1" id="KW-1133">Transmembrane helix</keyword>
<feature type="transmembrane region" description="Helical" evidence="1">
    <location>
        <begin position="306"/>
        <end position="328"/>
    </location>
</feature>
<feature type="transmembrane region" description="Helical" evidence="1">
    <location>
        <begin position="52"/>
        <end position="73"/>
    </location>
</feature>
<dbReference type="InterPro" id="IPR050879">
    <property type="entry name" value="Acyltransferase_3"/>
</dbReference>
<dbReference type="Pfam" id="PF19040">
    <property type="entry name" value="SGNH"/>
    <property type="match status" value="1"/>
</dbReference>
<feature type="transmembrane region" description="Helical" evidence="1">
    <location>
        <begin position="367"/>
        <end position="384"/>
    </location>
</feature>
<dbReference type="GO" id="GO:0016020">
    <property type="term" value="C:membrane"/>
    <property type="evidence" value="ECO:0007669"/>
    <property type="project" value="TreeGrafter"/>
</dbReference>
<protein>
    <recommendedName>
        <fullName evidence="6">Acyltransferase</fullName>
    </recommendedName>
</protein>
<dbReference type="GO" id="GO:0016747">
    <property type="term" value="F:acyltransferase activity, transferring groups other than amino-acyl groups"/>
    <property type="evidence" value="ECO:0007669"/>
    <property type="project" value="InterPro"/>
</dbReference>
<proteinExistence type="predicted"/>
<dbReference type="GO" id="GO:0009103">
    <property type="term" value="P:lipopolysaccharide biosynthetic process"/>
    <property type="evidence" value="ECO:0007669"/>
    <property type="project" value="TreeGrafter"/>
</dbReference>
<evidence type="ECO:0000259" key="3">
    <source>
        <dbReference type="Pfam" id="PF19040"/>
    </source>
</evidence>
<feature type="transmembrane region" description="Helical" evidence="1">
    <location>
        <begin position="121"/>
        <end position="138"/>
    </location>
</feature>
<dbReference type="RefSeq" id="WP_108642185.1">
    <property type="nucleotide sequence ID" value="NZ_QCYG01000012.1"/>
</dbReference>
<dbReference type="OrthoDB" id="9796461at2"/>
<dbReference type="PANTHER" id="PTHR23028:SF53">
    <property type="entry name" value="ACYL_TRANSF_3 DOMAIN-CONTAINING PROTEIN"/>
    <property type="match status" value="1"/>
</dbReference>
<dbReference type="AlphaFoldDB" id="A0A2T7FT54"/>
<keyword evidence="1" id="KW-0472">Membrane</keyword>
<organism evidence="4 5">
    <name type="scientific">Thalassorhabdomicrobium marinisediminis</name>
    <dbReference type="NCBI Taxonomy" id="2170577"/>
    <lineage>
        <taxon>Bacteria</taxon>
        <taxon>Pseudomonadati</taxon>
        <taxon>Pseudomonadota</taxon>
        <taxon>Alphaproteobacteria</taxon>
        <taxon>Rhodobacterales</taxon>
        <taxon>Paracoccaceae</taxon>
        <taxon>Thalassorhabdomicrobium</taxon>
    </lineage>
</organism>
<evidence type="ECO:0000256" key="1">
    <source>
        <dbReference type="SAM" id="Phobius"/>
    </source>
</evidence>
<feature type="domain" description="Acyltransferase 3" evidence="2">
    <location>
        <begin position="27"/>
        <end position="353"/>
    </location>
</feature>
<evidence type="ECO:0000313" key="5">
    <source>
        <dbReference type="Proteomes" id="UP000244817"/>
    </source>
</evidence>
<feature type="transmembrane region" description="Helical" evidence="1">
    <location>
        <begin position="248"/>
        <end position="264"/>
    </location>
</feature>
<feature type="transmembrane region" description="Helical" evidence="1">
    <location>
        <begin position="334"/>
        <end position="355"/>
    </location>
</feature>
<accession>A0A2T7FT54</accession>
<gene>
    <name evidence="4" type="ORF">DC363_16110</name>
</gene>
<dbReference type="InterPro" id="IPR002656">
    <property type="entry name" value="Acyl_transf_3_dom"/>
</dbReference>
<reference evidence="4 5" key="1">
    <citation type="submission" date="2018-04" db="EMBL/GenBank/DDBJ databases">
        <title>Pelagivirga bohaiensis gen. nov., sp. nov., a bacterium isolated from the Bohai Sea.</title>
        <authorList>
            <person name="Ji X."/>
        </authorList>
    </citation>
    <scope>NUCLEOTIDE SEQUENCE [LARGE SCALE GENOMIC DNA]</scope>
    <source>
        <strain evidence="4 5">BH-SD16</strain>
    </source>
</reference>
<dbReference type="InterPro" id="IPR043968">
    <property type="entry name" value="SGNH"/>
</dbReference>
<dbReference type="PANTHER" id="PTHR23028">
    <property type="entry name" value="ACETYLTRANSFERASE"/>
    <property type="match status" value="1"/>
</dbReference>
<evidence type="ECO:0000259" key="2">
    <source>
        <dbReference type="Pfam" id="PF01757"/>
    </source>
</evidence>
<keyword evidence="1" id="KW-0812">Transmembrane</keyword>
<evidence type="ECO:0008006" key="6">
    <source>
        <dbReference type="Google" id="ProtNLM"/>
    </source>
</evidence>
<comment type="caution">
    <text evidence="4">The sequence shown here is derived from an EMBL/GenBank/DDBJ whole genome shotgun (WGS) entry which is preliminary data.</text>
</comment>
<dbReference type="Pfam" id="PF01757">
    <property type="entry name" value="Acyl_transf_3"/>
    <property type="match status" value="1"/>
</dbReference>
<dbReference type="Proteomes" id="UP000244817">
    <property type="component" value="Unassembled WGS sequence"/>
</dbReference>
<keyword evidence="5" id="KW-1185">Reference proteome</keyword>